<organism evidence="1 2">
    <name type="scientific">Pyramidobacter piscolens W5455</name>
    <dbReference type="NCBI Taxonomy" id="352165"/>
    <lineage>
        <taxon>Bacteria</taxon>
        <taxon>Thermotogati</taxon>
        <taxon>Synergistota</taxon>
        <taxon>Synergistia</taxon>
        <taxon>Synergistales</taxon>
        <taxon>Dethiosulfovibrionaceae</taxon>
        <taxon>Pyramidobacter</taxon>
    </lineage>
</organism>
<dbReference type="Proteomes" id="UP000006462">
    <property type="component" value="Unassembled WGS sequence"/>
</dbReference>
<dbReference type="Gene3D" id="2.60.200.60">
    <property type="match status" value="1"/>
</dbReference>
<gene>
    <name evidence="1" type="ORF">HMPREF7215_2805</name>
</gene>
<dbReference type="EMBL" id="ADFP01000031">
    <property type="protein sequence ID" value="EFB91544.1"/>
    <property type="molecule type" value="Genomic_DNA"/>
</dbReference>
<proteinExistence type="predicted"/>
<keyword evidence="2" id="KW-1185">Reference proteome</keyword>
<sequence>MPETHASALADGWPTVYAEGRRVGYVGAPVACGSTVAEGSPNVFVGG</sequence>
<name>A0ABM9ZXF1_9BACT</name>
<protein>
    <submittedName>
        <fullName evidence="1">Uncharacterized protein</fullName>
    </submittedName>
</protein>
<reference evidence="1 2" key="1">
    <citation type="submission" date="2009-12" db="EMBL/GenBank/DDBJ databases">
        <authorList>
            <person name="Shrivastava S."/>
            <person name="Madupu R."/>
            <person name="Durkin A.S."/>
            <person name="Torralba M."/>
            <person name="Methe B."/>
            <person name="Sutton G.G."/>
            <person name="Strausberg R.L."/>
            <person name="Nelson K.E."/>
        </authorList>
    </citation>
    <scope>NUCLEOTIDE SEQUENCE [LARGE SCALE GENOMIC DNA]</scope>
    <source>
        <strain evidence="1 2">W5455</strain>
    </source>
</reference>
<accession>A0ABM9ZXF1</accession>
<comment type="caution">
    <text evidence="1">The sequence shown here is derived from an EMBL/GenBank/DDBJ whole genome shotgun (WGS) entry which is preliminary data.</text>
</comment>
<evidence type="ECO:0000313" key="2">
    <source>
        <dbReference type="Proteomes" id="UP000006462"/>
    </source>
</evidence>
<evidence type="ECO:0000313" key="1">
    <source>
        <dbReference type="EMBL" id="EFB91544.1"/>
    </source>
</evidence>